<dbReference type="PROSITE" id="PS50940">
    <property type="entry name" value="CHIT_BIND_II"/>
    <property type="match status" value="2"/>
</dbReference>
<feature type="chain" id="PRO_5040217947" description="Chitin-binding type-2 domain-containing protein" evidence="6">
    <location>
        <begin position="17"/>
        <end position="160"/>
    </location>
</feature>
<evidence type="ECO:0000256" key="6">
    <source>
        <dbReference type="SAM" id="SignalP"/>
    </source>
</evidence>
<protein>
    <recommendedName>
        <fullName evidence="7">Chitin-binding type-2 domain-containing protein</fullName>
    </recommendedName>
</protein>
<evidence type="ECO:0000313" key="8">
    <source>
        <dbReference type="EMBL" id="CAH0546075.1"/>
    </source>
</evidence>
<proteinExistence type="predicted"/>
<gene>
    <name evidence="8" type="ORF">MELIAE_LOCUS320</name>
</gene>
<evidence type="ECO:0000256" key="3">
    <source>
        <dbReference type="ARBA" id="ARBA00022737"/>
    </source>
</evidence>
<keyword evidence="5" id="KW-0325">Glycoprotein</keyword>
<evidence type="ECO:0000256" key="2">
    <source>
        <dbReference type="ARBA" id="ARBA00022729"/>
    </source>
</evidence>
<sequence length="160" mass="17682">MMKVGVLILYLSVCNGLATDSFCPFPSDKITFFPFPGNCQKFYECLNGHAFEYNCPPNLYWNQKIVECDFLENVECEDGPVPASVPTTEVPDVPTPVVPTVAPPDETCVGFSPNEATLIPYPGDCSKYYECFAGKANIMPCPPGLFWDNPKKTCDFICVP</sequence>
<dbReference type="PANTHER" id="PTHR23301:SF106">
    <property type="entry name" value="CHITIN-BINDING TYPE-2 DOMAIN-CONTAINING PROTEIN-RELATED"/>
    <property type="match status" value="1"/>
</dbReference>
<evidence type="ECO:0000313" key="9">
    <source>
        <dbReference type="Proteomes" id="UP001154078"/>
    </source>
</evidence>
<feature type="domain" description="Chitin-binding type-2" evidence="7">
    <location>
        <begin position="20"/>
        <end position="78"/>
    </location>
</feature>
<dbReference type="Gene3D" id="3.20.20.80">
    <property type="entry name" value="Glycosidases"/>
    <property type="match status" value="1"/>
</dbReference>
<dbReference type="OrthoDB" id="9987187at2759"/>
<dbReference type="SUPFAM" id="SSF57625">
    <property type="entry name" value="Invertebrate chitin-binding proteins"/>
    <property type="match status" value="2"/>
</dbReference>
<dbReference type="GO" id="GO:0005576">
    <property type="term" value="C:extracellular region"/>
    <property type="evidence" value="ECO:0007669"/>
    <property type="project" value="InterPro"/>
</dbReference>
<organism evidence="8 9">
    <name type="scientific">Brassicogethes aeneus</name>
    <name type="common">Rape pollen beetle</name>
    <name type="synonym">Meligethes aeneus</name>
    <dbReference type="NCBI Taxonomy" id="1431903"/>
    <lineage>
        <taxon>Eukaryota</taxon>
        <taxon>Metazoa</taxon>
        <taxon>Ecdysozoa</taxon>
        <taxon>Arthropoda</taxon>
        <taxon>Hexapoda</taxon>
        <taxon>Insecta</taxon>
        <taxon>Pterygota</taxon>
        <taxon>Neoptera</taxon>
        <taxon>Endopterygota</taxon>
        <taxon>Coleoptera</taxon>
        <taxon>Polyphaga</taxon>
        <taxon>Cucujiformia</taxon>
        <taxon>Nitidulidae</taxon>
        <taxon>Meligethinae</taxon>
        <taxon>Brassicogethes</taxon>
    </lineage>
</organism>
<dbReference type="Pfam" id="PF01607">
    <property type="entry name" value="CBM_14"/>
    <property type="match status" value="2"/>
</dbReference>
<dbReference type="InterPro" id="IPR051940">
    <property type="entry name" value="Chitin_bind-dev_reg"/>
</dbReference>
<dbReference type="InterPro" id="IPR002557">
    <property type="entry name" value="Chitin-bd_dom"/>
</dbReference>
<dbReference type="Gene3D" id="2.170.140.10">
    <property type="entry name" value="Chitin binding domain"/>
    <property type="match status" value="1"/>
</dbReference>
<dbReference type="EMBL" id="OV121132">
    <property type="protein sequence ID" value="CAH0546075.1"/>
    <property type="molecule type" value="Genomic_DNA"/>
</dbReference>
<reference evidence="8" key="1">
    <citation type="submission" date="2021-12" db="EMBL/GenBank/DDBJ databases">
        <authorList>
            <person name="King R."/>
        </authorList>
    </citation>
    <scope>NUCLEOTIDE SEQUENCE</scope>
</reference>
<name>A0A9P0F8T4_BRAAE</name>
<dbReference type="Proteomes" id="UP001154078">
    <property type="component" value="Chromosome 1"/>
</dbReference>
<keyword evidence="9" id="KW-1185">Reference proteome</keyword>
<evidence type="ECO:0000256" key="1">
    <source>
        <dbReference type="ARBA" id="ARBA00022669"/>
    </source>
</evidence>
<accession>A0A9P0F8T4</accession>
<dbReference type="SMART" id="SM00494">
    <property type="entry name" value="ChtBD2"/>
    <property type="match status" value="2"/>
</dbReference>
<dbReference type="PANTHER" id="PTHR23301">
    <property type="entry name" value="CHITIN BINDING PERITROPHIN-A"/>
    <property type="match status" value="1"/>
</dbReference>
<keyword evidence="3" id="KW-0677">Repeat</keyword>
<evidence type="ECO:0000256" key="4">
    <source>
        <dbReference type="ARBA" id="ARBA00023157"/>
    </source>
</evidence>
<keyword evidence="2 6" id="KW-0732">Signal</keyword>
<evidence type="ECO:0000256" key="5">
    <source>
        <dbReference type="ARBA" id="ARBA00023180"/>
    </source>
</evidence>
<dbReference type="AlphaFoldDB" id="A0A9P0F8T4"/>
<keyword evidence="1" id="KW-0147">Chitin-binding</keyword>
<dbReference type="InterPro" id="IPR036508">
    <property type="entry name" value="Chitin-bd_dom_sf"/>
</dbReference>
<feature type="domain" description="Chitin-binding type-2" evidence="7">
    <location>
        <begin position="105"/>
        <end position="155"/>
    </location>
</feature>
<keyword evidence="4" id="KW-1015">Disulfide bond</keyword>
<evidence type="ECO:0000259" key="7">
    <source>
        <dbReference type="PROSITE" id="PS50940"/>
    </source>
</evidence>
<feature type="signal peptide" evidence="6">
    <location>
        <begin position="1"/>
        <end position="16"/>
    </location>
</feature>
<dbReference type="GO" id="GO:0008061">
    <property type="term" value="F:chitin binding"/>
    <property type="evidence" value="ECO:0007669"/>
    <property type="project" value="UniProtKB-KW"/>
</dbReference>